<dbReference type="AlphaFoldDB" id="A0A2I0QSA0"/>
<keyword evidence="1" id="KW-1133">Transmembrane helix</keyword>
<organism evidence="2 3">
    <name type="scientific">Halalkalibacillus sediminis</name>
    <dbReference type="NCBI Taxonomy" id="2018042"/>
    <lineage>
        <taxon>Bacteria</taxon>
        <taxon>Bacillati</taxon>
        <taxon>Bacillota</taxon>
        <taxon>Bacilli</taxon>
        <taxon>Bacillales</taxon>
        <taxon>Bacillaceae</taxon>
        <taxon>Halalkalibacillus</taxon>
    </lineage>
</organism>
<evidence type="ECO:0000313" key="3">
    <source>
        <dbReference type="Proteomes" id="UP000243524"/>
    </source>
</evidence>
<name>A0A2I0QSA0_9BACI</name>
<proteinExistence type="predicted"/>
<keyword evidence="3" id="KW-1185">Reference proteome</keyword>
<comment type="caution">
    <text evidence="2">The sequence shown here is derived from an EMBL/GenBank/DDBJ whole genome shotgun (WGS) entry which is preliminary data.</text>
</comment>
<gene>
    <name evidence="2" type="ORF">CEY16_10750</name>
</gene>
<evidence type="ECO:0000313" key="2">
    <source>
        <dbReference type="EMBL" id="PKR77211.1"/>
    </source>
</evidence>
<protein>
    <submittedName>
        <fullName evidence="2">Uncharacterized protein</fullName>
    </submittedName>
</protein>
<reference evidence="2 3" key="1">
    <citation type="submission" date="2017-06" db="EMBL/GenBank/DDBJ databases">
        <title>the draft geome sequence of Illustriluteabacillus marina B3227.</title>
        <authorList>
            <person name="He R.-H."/>
            <person name="Du Z.-J."/>
        </authorList>
    </citation>
    <scope>NUCLEOTIDE SEQUENCE [LARGE SCALE GENOMIC DNA]</scope>
    <source>
        <strain evidence="2 3">B3227</strain>
    </source>
</reference>
<dbReference type="Proteomes" id="UP000243524">
    <property type="component" value="Unassembled WGS sequence"/>
</dbReference>
<sequence>MGRVEIFHSLIRAFLFIALAIVLFANMGEYQPLSIEARIIIIVLVSLEAIVIIRKIDNRNKKDY</sequence>
<accession>A0A2I0QSA0</accession>
<keyword evidence="1" id="KW-0812">Transmembrane</keyword>
<feature type="transmembrane region" description="Helical" evidence="1">
    <location>
        <begin position="37"/>
        <end position="56"/>
    </location>
</feature>
<feature type="transmembrane region" description="Helical" evidence="1">
    <location>
        <begin position="6"/>
        <end position="25"/>
    </location>
</feature>
<keyword evidence="1" id="KW-0472">Membrane</keyword>
<evidence type="ECO:0000256" key="1">
    <source>
        <dbReference type="SAM" id="Phobius"/>
    </source>
</evidence>
<dbReference type="RefSeq" id="WP_101332039.1">
    <property type="nucleotide sequence ID" value="NZ_PJNH01000003.1"/>
</dbReference>
<dbReference type="OrthoDB" id="2973565at2"/>
<dbReference type="EMBL" id="PJNH01000003">
    <property type="protein sequence ID" value="PKR77211.1"/>
    <property type="molecule type" value="Genomic_DNA"/>
</dbReference>